<evidence type="ECO:0000313" key="2">
    <source>
        <dbReference type="Proteomes" id="UP001050691"/>
    </source>
</evidence>
<accession>A0AAV5AD42</accession>
<name>A0AAV5AD42_9AGAM</name>
<dbReference type="AlphaFoldDB" id="A0AAV5AD42"/>
<protein>
    <submittedName>
        <fullName evidence="1">Uncharacterized protein</fullName>
    </submittedName>
</protein>
<sequence>MASLLSQVTNNPLVSGIKASALVQMQTCVDSAILVAGTVYQTLGLHKLTVLDVKHEFATLTATIVRDYLITVDALPYDACSVDHILDIGPKAAAHCGALCRTTASIKSISSSVSHEDGVALLSSYKEVQAKTVVLVTAVNLRIGSLEQGASGICDYGFNKLLDLYEALYQALLQILPVVTAPQALIEK</sequence>
<dbReference type="EMBL" id="BPWL01000006">
    <property type="protein sequence ID" value="GJJ11617.1"/>
    <property type="molecule type" value="Genomic_DNA"/>
</dbReference>
<reference evidence="1" key="1">
    <citation type="submission" date="2021-10" db="EMBL/GenBank/DDBJ databases">
        <title>De novo Genome Assembly of Clathrus columnatus (Basidiomycota, Fungi) Using Illumina and Nanopore Sequence Data.</title>
        <authorList>
            <person name="Ogiso-Tanaka E."/>
            <person name="Itagaki H."/>
            <person name="Hosoya T."/>
            <person name="Hosaka K."/>
        </authorList>
    </citation>
    <scope>NUCLEOTIDE SEQUENCE</scope>
    <source>
        <strain evidence="1">MO-923</strain>
    </source>
</reference>
<proteinExistence type="predicted"/>
<evidence type="ECO:0000313" key="1">
    <source>
        <dbReference type="EMBL" id="GJJ11617.1"/>
    </source>
</evidence>
<dbReference type="Proteomes" id="UP001050691">
    <property type="component" value="Unassembled WGS sequence"/>
</dbReference>
<keyword evidence="2" id="KW-1185">Reference proteome</keyword>
<comment type="caution">
    <text evidence="1">The sequence shown here is derived from an EMBL/GenBank/DDBJ whole genome shotgun (WGS) entry which is preliminary data.</text>
</comment>
<gene>
    <name evidence="1" type="ORF">Clacol_005853</name>
</gene>
<organism evidence="1 2">
    <name type="scientific">Clathrus columnatus</name>
    <dbReference type="NCBI Taxonomy" id="1419009"/>
    <lineage>
        <taxon>Eukaryota</taxon>
        <taxon>Fungi</taxon>
        <taxon>Dikarya</taxon>
        <taxon>Basidiomycota</taxon>
        <taxon>Agaricomycotina</taxon>
        <taxon>Agaricomycetes</taxon>
        <taxon>Phallomycetidae</taxon>
        <taxon>Phallales</taxon>
        <taxon>Clathraceae</taxon>
        <taxon>Clathrus</taxon>
    </lineage>
</organism>